<dbReference type="SUPFAM" id="SSF47473">
    <property type="entry name" value="EF-hand"/>
    <property type="match status" value="1"/>
</dbReference>
<dbReference type="PRINTS" id="PR00008">
    <property type="entry name" value="DAGPEDOMAIN"/>
</dbReference>
<dbReference type="OrthoDB" id="5781144at2759"/>
<keyword evidence="4" id="KW-0106">Calcium</keyword>
<keyword evidence="1" id="KW-0343">GTPase activation</keyword>
<evidence type="ECO:0000313" key="7">
    <source>
        <dbReference type="EMBL" id="VBB33101.1"/>
    </source>
</evidence>
<sequence length="392" mass="44799">MVEAVFKNYDHNKDGSISQSEFQQISTNFPFIAPFGTIDTDKDGVISKSEMNAYFVKICKQSIDFRREFQHNFHETTFLTPAICAHCDRLLWGIIRQGFKCHDCGLTVHRICRGNVVVECRRSSTVTESSKTSRKLLPGIRSISRLRTASTTSEHGQTDDTTAECFASTACKMLLHLRPQSRKNRARSDTGCYYQVASSPESPNTDVAPSLACEEVFEDESACISLSEMNDSNSYWGRFLPIQSEDELVADSVCIKIDERSEEVRCVGPCLTLNVTVGEGNSTRTIGMMRDCQKKYYSRNSYNDEGNRRCRNRTVKIRRRILNAEYCFCLGNYCNGDGDEVERSMSEFRKISKYTKIRNNQRNGISMKWSLCNVPYLMLIYIVCWKLYLISL</sequence>
<dbReference type="PANTHER" id="PTHR46075:SF5">
    <property type="entry name" value="PHOSPHATIDYLINOSITOL 3-KINASE REGULATORY SUBUNIT ALPHA"/>
    <property type="match status" value="1"/>
</dbReference>
<keyword evidence="2" id="KW-0479">Metal-binding</keyword>
<dbReference type="Pfam" id="PF00130">
    <property type="entry name" value="C1_1"/>
    <property type="match status" value="1"/>
</dbReference>
<organism evidence="7 8">
    <name type="scientific">Acanthocheilonema viteae</name>
    <name type="common">Filarial nematode worm</name>
    <name type="synonym">Dipetalonema viteae</name>
    <dbReference type="NCBI Taxonomy" id="6277"/>
    <lineage>
        <taxon>Eukaryota</taxon>
        <taxon>Metazoa</taxon>
        <taxon>Ecdysozoa</taxon>
        <taxon>Nematoda</taxon>
        <taxon>Chromadorea</taxon>
        <taxon>Rhabditida</taxon>
        <taxon>Spirurina</taxon>
        <taxon>Spiruromorpha</taxon>
        <taxon>Filarioidea</taxon>
        <taxon>Onchocercidae</taxon>
        <taxon>Acanthocheilonema</taxon>
    </lineage>
</organism>
<dbReference type="InterPro" id="IPR002219">
    <property type="entry name" value="PKC_DAG/PE"/>
</dbReference>
<dbReference type="InterPro" id="IPR046349">
    <property type="entry name" value="C1-like_sf"/>
</dbReference>
<evidence type="ECO:0000256" key="4">
    <source>
        <dbReference type="ARBA" id="ARBA00022837"/>
    </source>
</evidence>
<dbReference type="Gene3D" id="1.10.238.10">
    <property type="entry name" value="EF-hand"/>
    <property type="match status" value="1"/>
</dbReference>
<dbReference type="AlphaFoldDB" id="A0A498SSL9"/>
<evidence type="ECO:0000256" key="3">
    <source>
        <dbReference type="ARBA" id="ARBA00022833"/>
    </source>
</evidence>
<protein>
    <recommendedName>
        <fullName evidence="9">Phorbol-ester/DAG-type domain-containing protein</fullName>
    </recommendedName>
</protein>
<evidence type="ECO:0000313" key="8">
    <source>
        <dbReference type="Proteomes" id="UP000276991"/>
    </source>
</evidence>
<feature type="domain" description="Phorbol-ester/DAG-type" evidence="5">
    <location>
        <begin position="70"/>
        <end position="120"/>
    </location>
</feature>
<dbReference type="CDD" id="cd00051">
    <property type="entry name" value="EFh"/>
    <property type="match status" value="1"/>
</dbReference>
<evidence type="ECO:0000259" key="6">
    <source>
        <dbReference type="PROSITE" id="PS50222"/>
    </source>
</evidence>
<dbReference type="PROSITE" id="PS50081">
    <property type="entry name" value="ZF_DAG_PE_2"/>
    <property type="match status" value="1"/>
</dbReference>
<gene>
    <name evidence="7" type="ORF">NAV_LOCUS7892</name>
</gene>
<dbReference type="InterPro" id="IPR002048">
    <property type="entry name" value="EF_hand_dom"/>
</dbReference>
<dbReference type="Pfam" id="PF13202">
    <property type="entry name" value="EF-hand_5"/>
    <property type="match status" value="2"/>
</dbReference>
<evidence type="ECO:0000256" key="2">
    <source>
        <dbReference type="ARBA" id="ARBA00022723"/>
    </source>
</evidence>
<dbReference type="PROSITE" id="PS00479">
    <property type="entry name" value="ZF_DAG_PE_1"/>
    <property type="match status" value="1"/>
</dbReference>
<dbReference type="PROSITE" id="PS50222">
    <property type="entry name" value="EF_HAND_2"/>
    <property type="match status" value="2"/>
</dbReference>
<proteinExistence type="predicted"/>
<reference evidence="7 8" key="1">
    <citation type="submission" date="2018-08" db="EMBL/GenBank/DDBJ databases">
        <authorList>
            <person name="Laetsch R D."/>
            <person name="Stevens L."/>
            <person name="Kumar S."/>
            <person name="Blaxter L. M."/>
        </authorList>
    </citation>
    <scope>NUCLEOTIDE SEQUENCE [LARGE SCALE GENOMIC DNA]</scope>
</reference>
<dbReference type="InterPro" id="IPR011992">
    <property type="entry name" value="EF-hand-dom_pair"/>
</dbReference>
<evidence type="ECO:0008006" key="9">
    <source>
        <dbReference type="Google" id="ProtNLM"/>
    </source>
</evidence>
<dbReference type="Gene3D" id="3.30.60.20">
    <property type="match status" value="1"/>
</dbReference>
<dbReference type="InterPro" id="IPR020454">
    <property type="entry name" value="DAG/PE-bd"/>
</dbReference>
<accession>A0A498SSL9</accession>
<dbReference type="SMART" id="SM00109">
    <property type="entry name" value="C1"/>
    <property type="match status" value="1"/>
</dbReference>
<name>A0A498SSL9_ACAVI</name>
<dbReference type="EMBL" id="UPTC01002137">
    <property type="protein sequence ID" value="VBB33101.1"/>
    <property type="molecule type" value="Genomic_DNA"/>
</dbReference>
<keyword evidence="8" id="KW-1185">Reference proteome</keyword>
<evidence type="ECO:0000256" key="1">
    <source>
        <dbReference type="ARBA" id="ARBA00022468"/>
    </source>
</evidence>
<dbReference type="GO" id="GO:0005096">
    <property type="term" value="F:GTPase activator activity"/>
    <property type="evidence" value="ECO:0007669"/>
    <property type="project" value="UniProtKB-KW"/>
</dbReference>
<dbReference type="PANTHER" id="PTHR46075">
    <property type="entry name" value="CHIMERIN FAMILY MEMBER"/>
    <property type="match status" value="1"/>
</dbReference>
<dbReference type="InterPro" id="IPR051854">
    <property type="entry name" value="Rho-type_GAP"/>
</dbReference>
<dbReference type="GO" id="GO:0005509">
    <property type="term" value="F:calcium ion binding"/>
    <property type="evidence" value="ECO:0007669"/>
    <property type="project" value="InterPro"/>
</dbReference>
<dbReference type="SMART" id="SM00054">
    <property type="entry name" value="EFh"/>
    <property type="match status" value="2"/>
</dbReference>
<feature type="domain" description="EF-hand" evidence="6">
    <location>
        <begin position="1"/>
        <end position="32"/>
    </location>
</feature>
<keyword evidence="3" id="KW-0862">Zinc</keyword>
<dbReference type="STRING" id="6277.A0A498SSL9"/>
<dbReference type="PROSITE" id="PS00018">
    <property type="entry name" value="EF_HAND_1"/>
    <property type="match status" value="2"/>
</dbReference>
<dbReference type="Proteomes" id="UP000276991">
    <property type="component" value="Unassembled WGS sequence"/>
</dbReference>
<feature type="domain" description="EF-hand" evidence="6">
    <location>
        <begin position="38"/>
        <end position="61"/>
    </location>
</feature>
<evidence type="ECO:0000259" key="5">
    <source>
        <dbReference type="PROSITE" id="PS50081"/>
    </source>
</evidence>
<dbReference type="SUPFAM" id="SSF57889">
    <property type="entry name" value="Cysteine-rich domain"/>
    <property type="match status" value="1"/>
</dbReference>
<dbReference type="InterPro" id="IPR018247">
    <property type="entry name" value="EF_Hand_1_Ca_BS"/>
</dbReference>